<feature type="domain" description="Transposase Tc1-like" evidence="2">
    <location>
        <begin position="745"/>
        <end position="781"/>
    </location>
</feature>
<feature type="domain" description="Integrase zinc-binding" evidence="5">
    <location>
        <begin position="317"/>
        <end position="362"/>
    </location>
</feature>
<proteinExistence type="predicted"/>
<feature type="region of interest" description="Disordered" evidence="1">
    <location>
        <begin position="403"/>
        <end position="465"/>
    </location>
</feature>
<evidence type="ECO:0000259" key="3">
    <source>
        <dbReference type="Pfam" id="PF03732"/>
    </source>
</evidence>
<name>A0ABY6LCZ1_9ARAC</name>
<evidence type="ECO:0000313" key="6">
    <source>
        <dbReference type="EMBL" id="UYV79061.1"/>
    </source>
</evidence>
<feature type="domain" description="Tc1-like transposase DDE" evidence="4">
    <location>
        <begin position="791"/>
        <end position="940"/>
    </location>
</feature>
<dbReference type="InterPro" id="IPR052338">
    <property type="entry name" value="Transposase_5"/>
</dbReference>
<dbReference type="InterPro" id="IPR041588">
    <property type="entry name" value="Integrase_H2C2"/>
</dbReference>
<evidence type="ECO:0000259" key="5">
    <source>
        <dbReference type="Pfam" id="PF17921"/>
    </source>
</evidence>
<accession>A0ABY6LCZ1</accession>
<evidence type="ECO:0000256" key="1">
    <source>
        <dbReference type="SAM" id="MobiDB-lite"/>
    </source>
</evidence>
<evidence type="ECO:0000259" key="2">
    <source>
        <dbReference type="Pfam" id="PF01498"/>
    </source>
</evidence>
<dbReference type="Pfam" id="PF03732">
    <property type="entry name" value="Retrotrans_gag"/>
    <property type="match status" value="1"/>
</dbReference>
<dbReference type="Gene3D" id="2.40.70.10">
    <property type="entry name" value="Acid Proteases"/>
    <property type="match status" value="1"/>
</dbReference>
<dbReference type="PANTHER" id="PTHR23022">
    <property type="entry name" value="TRANSPOSABLE ELEMENT-RELATED"/>
    <property type="match status" value="1"/>
</dbReference>
<dbReference type="Gene3D" id="3.30.420.10">
    <property type="entry name" value="Ribonuclease H-like superfamily/Ribonuclease H"/>
    <property type="match status" value="1"/>
</dbReference>
<feature type="region of interest" description="Disordered" evidence="1">
    <location>
        <begin position="641"/>
        <end position="712"/>
    </location>
</feature>
<feature type="compositionally biased region" description="Basic and acidic residues" evidence="1">
    <location>
        <begin position="407"/>
        <end position="421"/>
    </location>
</feature>
<feature type="domain" description="Retrotransposon gag" evidence="3">
    <location>
        <begin position="39"/>
        <end position="127"/>
    </location>
</feature>
<dbReference type="Pfam" id="PF01498">
    <property type="entry name" value="HTH_Tnp_Tc3_2"/>
    <property type="match status" value="1"/>
</dbReference>
<organism evidence="6 7">
    <name type="scientific">Cordylochernes scorpioides</name>
    <dbReference type="NCBI Taxonomy" id="51811"/>
    <lineage>
        <taxon>Eukaryota</taxon>
        <taxon>Metazoa</taxon>
        <taxon>Ecdysozoa</taxon>
        <taxon>Arthropoda</taxon>
        <taxon>Chelicerata</taxon>
        <taxon>Arachnida</taxon>
        <taxon>Pseudoscorpiones</taxon>
        <taxon>Cheliferoidea</taxon>
        <taxon>Chernetidae</taxon>
        <taxon>Cordylochernes</taxon>
    </lineage>
</organism>
<gene>
    <name evidence="6" type="ORF">LAZ67_17000973</name>
</gene>
<dbReference type="InterPro" id="IPR036397">
    <property type="entry name" value="RNaseH_sf"/>
</dbReference>
<reference evidence="6 7" key="1">
    <citation type="submission" date="2022-01" db="EMBL/GenBank/DDBJ databases">
        <title>A chromosomal length assembly of Cordylochernes scorpioides.</title>
        <authorList>
            <person name="Zeh D."/>
            <person name="Zeh J."/>
        </authorList>
    </citation>
    <scope>NUCLEOTIDE SEQUENCE [LARGE SCALE GENOMIC DNA]</scope>
    <source>
        <strain evidence="6">IN4F17</strain>
        <tissue evidence="6">Whole Body</tissue>
    </source>
</reference>
<dbReference type="InterPro" id="IPR002492">
    <property type="entry name" value="Transposase_Tc1-like"/>
</dbReference>
<dbReference type="InterPro" id="IPR021109">
    <property type="entry name" value="Peptidase_aspartic_dom_sf"/>
</dbReference>
<dbReference type="EMBL" id="CP092879">
    <property type="protein sequence ID" value="UYV79061.1"/>
    <property type="molecule type" value="Genomic_DNA"/>
</dbReference>
<dbReference type="Pfam" id="PF13358">
    <property type="entry name" value="DDE_3"/>
    <property type="match status" value="1"/>
</dbReference>
<sequence>MSKENILKLQKYSGDQKDIRAQSWVKLFELHVTDEDKGKLFFYYLEGRALEWYADEIAGTNIKQWETIKQKFITRFGSSTATPLIDAQRRYLRRDESVNDYFQSKIRLLKQTSLSKVEQIQMLTEGLPAQWKISLAPIHFEDIETWANSRTRSFGRVKVNLTISHITHQIDFHILRNFMYPLLLGLDVGTLFNLHVDMKNGVVTTKGPSLYNCKFQANHLRLETGSYQEKKKCQPASEEFSNLENVEATSLFNEDSLPSTGNSTHVDALSRNPVCTFITEDKMKIAQQQADLRFVKNPQIKSGIVTIRIRGHSKAVVPDSLRAKCLHHFHDDFGHPGKNKTLKLISTYYWWPQMLRTIKDFLPSNTVASYFPTQSRVLIIPNCMLQLPLKRLRFNQISPFASNNKKPRNDIATERLSRQDSEMELNQDPTGVKSDGPTETMERRQEVRESESARERQEVTGRETTAPLADAINQLSTFLTRVKISDGAESAIPPFDGAYSATQFFQTFDRKMEDASMGEQEKLLRLPNYLVRQPLELFRKLRLADRSYFQVRQILLDLYPESSEASFAKYFAMKLTGQTNLETYYREKTAMGLQLGLPQEVILETLTEGLPFNDQRLVRVVPPENLGEWFRLVQRIHGPSVPAMRSREDQPPTMSGPYHSTSRRPANADVDQSRRPTKKSGQCKRSQNHQFRLHHNQVKPETPQPDSPFETEDYNRKYETMEPNRDRLNDLRNKQQQHYSVNVFRTISRRLVANGLHSCRPLRRLPLTPPNRRQRLEWCRARSTWMTEWHRVVFSDEARFCLSSDNRRVRVWRRRGERSNPAAIVERPTVRQRGIMVWGAIAYDSRSPLLRIQGTMTAQRYVDDVLRPMTLPYLKEVPNALYQQDNARPHTARISQQALQDVQMLPWPPYSPDLSPIEHVWDIIGRRLHALPQPRSEDELWQMVEREWRAIPQDSIRTLIDSLPRRVAACIAVRGGPTCY</sequence>
<dbReference type="InterPro" id="IPR005162">
    <property type="entry name" value="Retrotrans_gag_dom"/>
</dbReference>
<dbReference type="InterPro" id="IPR038717">
    <property type="entry name" value="Tc1-like_DDE_dom"/>
</dbReference>
<feature type="compositionally biased region" description="Basic and acidic residues" evidence="1">
    <location>
        <begin position="440"/>
        <end position="461"/>
    </location>
</feature>
<dbReference type="Pfam" id="PF17921">
    <property type="entry name" value="Integrase_H2C2"/>
    <property type="match status" value="1"/>
</dbReference>
<evidence type="ECO:0000313" key="7">
    <source>
        <dbReference type="Proteomes" id="UP001235939"/>
    </source>
</evidence>
<dbReference type="PANTHER" id="PTHR23022:SF135">
    <property type="entry name" value="SI:DKEY-77F5.3"/>
    <property type="match status" value="1"/>
</dbReference>
<keyword evidence="7" id="KW-1185">Reference proteome</keyword>
<dbReference type="Gene3D" id="1.10.340.70">
    <property type="match status" value="1"/>
</dbReference>
<dbReference type="Proteomes" id="UP001235939">
    <property type="component" value="Chromosome 17"/>
</dbReference>
<evidence type="ECO:0000259" key="4">
    <source>
        <dbReference type="Pfam" id="PF13358"/>
    </source>
</evidence>
<protein>
    <submittedName>
        <fullName evidence="6">Transposase</fullName>
    </submittedName>
</protein>